<dbReference type="eggNOG" id="COG0425">
    <property type="taxonomic scope" value="Bacteria"/>
</dbReference>
<dbReference type="CDD" id="cd00291">
    <property type="entry name" value="SirA_YedF_YeeD"/>
    <property type="match status" value="1"/>
</dbReference>
<dbReference type="Pfam" id="PF01206">
    <property type="entry name" value="TusA"/>
    <property type="match status" value="1"/>
</dbReference>
<name>A0A066UC14_9GAMM</name>
<sequence length="116" mass="12808">MPTLCPTLIKQLDAPTLEFIHDNIKNAEDATISAFFDARGMPCPMPLLKAKIALRSVADGESLYLVASDKNSQTDLIAFCQKNHMDVQTWQSGDVHNTENCFHFIITKIGAKKASV</sequence>
<dbReference type="Gene3D" id="3.30.110.40">
    <property type="entry name" value="TusA-like domain"/>
    <property type="match status" value="1"/>
</dbReference>
<dbReference type="EMBL" id="AOMT01000028">
    <property type="protein sequence ID" value="KDN24640.1"/>
    <property type="molecule type" value="Genomic_DNA"/>
</dbReference>
<evidence type="ECO:0000313" key="2">
    <source>
        <dbReference type="EMBL" id="KDN24640.1"/>
    </source>
</evidence>
<feature type="domain" description="UPF0033" evidence="1">
    <location>
        <begin position="36"/>
        <end position="87"/>
    </location>
</feature>
<dbReference type="InterPro" id="IPR036868">
    <property type="entry name" value="TusA-like_sf"/>
</dbReference>
<keyword evidence="3" id="KW-1185">Reference proteome</keyword>
<dbReference type="SUPFAM" id="SSF64307">
    <property type="entry name" value="SirA-like"/>
    <property type="match status" value="1"/>
</dbReference>
<accession>A0A066UC14</accession>
<dbReference type="Proteomes" id="UP000035860">
    <property type="component" value="Unassembled WGS sequence"/>
</dbReference>
<evidence type="ECO:0000259" key="1">
    <source>
        <dbReference type="Pfam" id="PF01206"/>
    </source>
</evidence>
<comment type="caution">
    <text evidence="2">The sequence shown here is derived from an EMBL/GenBank/DDBJ whole genome shotgun (WGS) entry which is preliminary data.</text>
</comment>
<reference evidence="2 3" key="1">
    <citation type="journal article" date="2014" name="Genome Announc.">
        <title>Draft Genome Sequence of Moraxella bovoculi Strain 237T (ATCC BAA-1259T) Isolated from a Calf with Infectious Bovine Keratoconjunctivitis.</title>
        <authorList>
            <person name="Calcutt M.J."/>
            <person name="Foecking M.F."/>
            <person name="Martin N.T."/>
            <person name="Mhlanga-Mutangadura T."/>
            <person name="Reilly T.J."/>
        </authorList>
    </citation>
    <scope>NUCLEOTIDE SEQUENCE [LARGE SCALE GENOMIC DNA]</scope>
    <source>
        <strain evidence="2 3">237</strain>
    </source>
</reference>
<evidence type="ECO:0000313" key="3">
    <source>
        <dbReference type="Proteomes" id="UP000035860"/>
    </source>
</evidence>
<dbReference type="RefSeq" id="WP_052585385.1">
    <property type="nucleotide sequence ID" value="NZ_AOMT01000028.1"/>
</dbReference>
<dbReference type="AlphaFoldDB" id="A0A066UC14"/>
<gene>
    <name evidence="2" type="ORF">MBO_07932</name>
</gene>
<protein>
    <submittedName>
        <fullName evidence="2">SirA-like protein</fullName>
    </submittedName>
</protein>
<dbReference type="OrthoDB" id="9797551at2"/>
<organism evidence="2 3">
    <name type="scientific">Moraxella bovoculi 237</name>
    <dbReference type="NCBI Taxonomy" id="743974"/>
    <lineage>
        <taxon>Bacteria</taxon>
        <taxon>Pseudomonadati</taxon>
        <taxon>Pseudomonadota</taxon>
        <taxon>Gammaproteobacteria</taxon>
        <taxon>Moraxellales</taxon>
        <taxon>Moraxellaceae</taxon>
        <taxon>Moraxella</taxon>
    </lineage>
</organism>
<dbReference type="InterPro" id="IPR001455">
    <property type="entry name" value="TusA-like"/>
</dbReference>
<proteinExistence type="predicted"/>